<feature type="transmembrane region" description="Helical" evidence="1">
    <location>
        <begin position="20"/>
        <end position="40"/>
    </location>
</feature>
<accession>A0A401FZC9</accession>
<organism evidence="2 3">
    <name type="scientific">Desulfonema ishimotonii</name>
    <dbReference type="NCBI Taxonomy" id="45657"/>
    <lineage>
        <taxon>Bacteria</taxon>
        <taxon>Pseudomonadati</taxon>
        <taxon>Thermodesulfobacteriota</taxon>
        <taxon>Desulfobacteria</taxon>
        <taxon>Desulfobacterales</taxon>
        <taxon>Desulfococcaceae</taxon>
        <taxon>Desulfonema</taxon>
    </lineage>
</organism>
<keyword evidence="1" id="KW-1133">Transmembrane helix</keyword>
<dbReference type="AlphaFoldDB" id="A0A401FZC9"/>
<dbReference type="Proteomes" id="UP000288096">
    <property type="component" value="Unassembled WGS sequence"/>
</dbReference>
<evidence type="ECO:0000313" key="3">
    <source>
        <dbReference type="Proteomes" id="UP000288096"/>
    </source>
</evidence>
<name>A0A401FZC9_9BACT</name>
<sequence>MSEETIAVKTKFFPPGRSFYTPFNVVAGIIILIGLILTVMRFTGGCPL</sequence>
<reference evidence="3" key="1">
    <citation type="submission" date="2017-11" db="EMBL/GenBank/DDBJ databases">
        <authorList>
            <person name="Watanabe M."/>
            <person name="Kojima H."/>
        </authorList>
    </citation>
    <scope>NUCLEOTIDE SEQUENCE [LARGE SCALE GENOMIC DNA]</scope>
    <source>
        <strain evidence="3">Tokyo 01</strain>
    </source>
</reference>
<gene>
    <name evidence="2" type="ORF">DENIS_3293</name>
</gene>
<keyword evidence="3" id="KW-1185">Reference proteome</keyword>
<dbReference type="RefSeq" id="WP_231714524.1">
    <property type="nucleotide sequence ID" value="NZ_BEXT01000001.1"/>
</dbReference>
<reference evidence="3" key="2">
    <citation type="submission" date="2019-01" db="EMBL/GenBank/DDBJ databases">
        <title>Genome sequence of Desulfonema ishimotonii strain Tokyo 01.</title>
        <authorList>
            <person name="Fukui M."/>
        </authorList>
    </citation>
    <scope>NUCLEOTIDE SEQUENCE [LARGE SCALE GENOMIC DNA]</scope>
    <source>
        <strain evidence="3">Tokyo 01</strain>
    </source>
</reference>
<evidence type="ECO:0000256" key="1">
    <source>
        <dbReference type="SAM" id="Phobius"/>
    </source>
</evidence>
<proteinExistence type="predicted"/>
<dbReference type="EMBL" id="BEXT01000001">
    <property type="protein sequence ID" value="GBC62324.1"/>
    <property type="molecule type" value="Genomic_DNA"/>
</dbReference>
<keyword evidence="1" id="KW-0812">Transmembrane</keyword>
<comment type="caution">
    <text evidence="2">The sequence shown here is derived from an EMBL/GenBank/DDBJ whole genome shotgun (WGS) entry which is preliminary data.</text>
</comment>
<protein>
    <submittedName>
        <fullName evidence="2">Ni/Fe-hydrogenase cytochrome b subunit</fullName>
    </submittedName>
</protein>
<keyword evidence="1" id="KW-0472">Membrane</keyword>
<evidence type="ECO:0000313" key="2">
    <source>
        <dbReference type="EMBL" id="GBC62324.1"/>
    </source>
</evidence>